<dbReference type="EMBL" id="JBHSDJ010000131">
    <property type="protein sequence ID" value="MFC4249246.1"/>
    <property type="molecule type" value="Genomic_DNA"/>
</dbReference>
<evidence type="ECO:0000313" key="1">
    <source>
        <dbReference type="EMBL" id="MFC4249246.1"/>
    </source>
</evidence>
<reference evidence="1 2" key="1">
    <citation type="journal article" date="2014" name="Int. J. Syst. Evol. Microbiol.">
        <title>Complete genome sequence of Corynebacterium casei LMG S-19264T (=DSM 44701T), isolated from a smear-ripened cheese.</title>
        <authorList>
            <consortium name="US DOE Joint Genome Institute (JGI-PGF)"/>
            <person name="Walter F."/>
            <person name="Albersmeier A."/>
            <person name="Kalinowski J."/>
            <person name="Ruckert C."/>
        </authorList>
    </citation>
    <scope>NUCLEOTIDE SEQUENCE [LARGE SCALE GENOMIC DNA]</scope>
    <source>
        <strain evidence="1 2">IBRC-M 10912</strain>
    </source>
</reference>
<comment type="caution">
    <text evidence="1">The sequence shown here is derived from an EMBL/GenBank/DDBJ whole genome shotgun (WGS) entry which is preliminary data.</text>
</comment>
<dbReference type="AlphaFoldDB" id="A0ABD5P4I4"/>
<accession>A0ABD5P4I4</accession>
<dbReference type="InterPro" id="IPR055984">
    <property type="entry name" value="DUF7562"/>
</dbReference>
<evidence type="ECO:0000313" key="2">
    <source>
        <dbReference type="Proteomes" id="UP001595821"/>
    </source>
</evidence>
<proteinExistence type="predicted"/>
<gene>
    <name evidence="1" type="ORF">ACFOZ7_20330</name>
</gene>
<dbReference type="RefSeq" id="WP_246972558.1">
    <property type="nucleotide sequence ID" value="NZ_CP095397.1"/>
</dbReference>
<protein>
    <recommendedName>
        <fullName evidence="3">Small CPxCG-related zinc finger protein</fullName>
    </recommendedName>
</protein>
<evidence type="ECO:0008006" key="3">
    <source>
        <dbReference type="Google" id="ProtNLM"/>
    </source>
</evidence>
<name>A0ABD5P4I4_9EURY</name>
<organism evidence="1 2">
    <name type="scientific">Natribaculum luteum</name>
    <dbReference type="NCBI Taxonomy" id="1586232"/>
    <lineage>
        <taxon>Archaea</taxon>
        <taxon>Methanobacteriati</taxon>
        <taxon>Methanobacteriota</taxon>
        <taxon>Stenosarchaea group</taxon>
        <taxon>Halobacteria</taxon>
        <taxon>Halobacteriales</taxon>
        <taxon>Natrialbaceae</taxon>
        <taxon>Natribaculum</taxon>
    </lineage>
</organism>
<sequence>MWPSRRRKATVTCIACGTSVERDQAREYDKHGDRWDRDGKEFEYLCKPCDRDLCHHPRGELEELLVEIGTGDRTQAEFLSWYVALVEERYGPLEET</sequence>
<dbReference type="Pfam" id="PF24443">
    <property type="entry name" value="DUF7562"/>
    <property type="match status" value="1"/>
</dbReference>
<dbReference type="GeneID" id="71853070"/>
<dbReference type="Proteomes" id="UP001595821">
    <property type="component" value="Unassembled WGS sequence"/>
</dbReference>